<dbReference type="AlphaFoldDB" id="A0A401Z2N6"/>
<sequence length="111" mass="12081">MNAERHSQWLRGVLDLCVLSLLADGESYGYRLAQALEAAGLGTIRGGTLYPVLLRLERDGLISSRWGVGDAGPARKYYRSTPLGEGELRAAADEWSVFAARVGTMLEGVRQ</sequence>
<dbReference type="InterPro" id="IPR036388">
    <property type="entry name" value="WH-like_DNA-bd_sf"/>
</dbReference>
<keyword evidence="3" id="KW-1185">Reference proteome</keyword>
<dbReference type="InterPro" id="IPR052509">
    <property type="entry name" value="Metal_resp_DNA-bind_regulator"/>
</dbReference>
<feature type="domain" description="Transcription regulator PadR N-terminal" evidence="1">
    <location>
        <begin position="18"/>
        <end position="89"/>
    </location>
</feature>
<dbReference type="InterPro" id="IPR036390">
    <property type="entry name" value="WH_DNA-bd_sf"/>
</dbReference>
<organism evidence="2 3">
    <name type="scientific">Embleya hyalina</name>
    <dbReference type="NCBI Taxonomy" id="516124"/>
    <lineage>
        <taxon>Bacteria</taxon>
        <taxon>Bacillati</taxon>
        <taxon>Actinomycetota</taxon>
        <taxon>Actinomycetes</taxon>
        <taxon>Kitasatosporales</taxon>
        <taxon>Streptomycetaceae</taxon>
        <taxon>Embleya</taxon>
    </lineage>
</organism>
<comment type="caution">
    <text evidence="2">The sequence shown here is derived from an EMBL/GenBank/DDBJ whole genome shotgun (WGS) entry which is preliminary data.</text>
</comment>
<dbReference type="InterPro" id="IPR005149">
    <property type="entry name" value="Tscrpt_reg_PadR_N"/>
</dbReference>
<evidence type="ECO:0000259" key="1">
    <source>
        <dbReference type="Pfam" id="PF03551"/>
    </source>
</evidence>
<reference evidence="2 3" key="1">
    <citation type="submission" date="2018-12" db="EMBL/GenBank/DDBJ databases">
        <title>Draft genome sequence of Embleya hyalina NBRC 13850T.</title>
        <authorList>
            <person name="Komaki H."/>
            <person name="Hosoyama A."/>
            <person name="Kimura A."/>
            <person name="Ichikawa N."/>
            <person name="Tamura T."/>
        </authorList>
    </citation>
    <scope>NUCLEOTIDE SEQUENCE [LARGE SCALE GENOMIC DNA]</scope>
    <source>
        <strain evidence="2 3">NBRC 13850</strain>
    </source>
</reference>
<evidence type="ECO:0000313" key="3">
    <source>
        <dbReference type="Proteomes" id="UP000286931"/>
    </source>
</evidence>
<dbReference type="OrthoDB" id="122286at2"/>
<accession>A0A401Z2N6</accession>
<dbReference type="Proteomes" id="UP000286931">
    <property type="component" value="Unassembled WGS sequence"/>
</dbReference>
<dbReference type="Pfam" id="PF03551">
    <property type="entry name" value="PadR"/>
    <property type="match status" value="1"/>
</dbReference>
<dbReference type="RefSeq" id="WP_126642707.1">
    <property type="nucleotide sequence ID" value="NZ_BIFH01000044.1"/>
</dbReference>
<proteinExistence type="predicted"/>
<dbReference type="PANTHER" id="PTHR33169:SF14">
    <property type="entry name" value="TRANSCRIPTIONAL REGULATOR RV3488"/>
    <property type="match status" value="1"/>
</dbReference>
<evidence type="ECO:0000313" key="2">
    <source>
        <dbReference type="EMBL" id="GCE01038.1"/>
    </source>
</evidence>
<dbReference type="PANTHER" id="PTHR33169">
    <property type="entry name" value="PADR-FAMILY TRANSCRIPTIONAL REGULATOR"/>
    <property type="match status" value="1"/>
</dbReference>
<name>A0A401Z2N6_9ACTN</name>
<dbReference type="EMBL" id="BIFH01000044">
    <property type="protein sequence ID" value="GCE01038.1"/>
    <property type="molecule type" value="Genomic_DNA"/>
</dbReference>
<dbReference type="Gene3D" id="1.10.10.10">
    <property type="entry name" value="Winged helix-like DNA-binding domain superfamily/Winged helix DNA-binding domain"/>
    <property type="match status" value="1"/>
</dbReference>
<gene>
    <name evidence="2" type="ORF">EHYA_08777</name>
</gene>
<protein>
    <submittedName>
        <fullName evidence="2">PadR family transcriptional regulator</fullName>
    </submittedName>
</protein>
<dbReference type="SUPFAM" id="SSF46785">
    <property type="entry name" value="Winged helix' DNA-binding domain"/>
    <property type="match status" value="1"/>
</dbReference>